<dbReference type="PANTHER" id="PTHR30050:SF4">
    <property type="entry name" value="ATP-BINDING PROTEIN RV3427C IN INSERTION SEQUENCE-RELATED"/>
    <property type="match status" value="1"/>
</dbReference>
<dbReference type="InterPro" id="IPR027417">
    <property type="entry name" value="P-loop_NTPase"/>
</dbReference>
<evidence type="ECO:0000313" key="3">
    <source>
        <dbReference type="EMBL" id="CAB4190652.1"/>
    </source>
</evidence>
<organism evidence="2">
    <name type="scientific">uncultured Caudovirales phage</name>
    <dbReference type="NCBI Taxonomy" id="2100421"/>
    <lineage>
        <taxon>Viruses</taxon>
        <taxon>Duplodnaviria</taxon>
        <taxon>Heunggongvirae</taxon>
        <taxon>Uroviricota</taxon>
        <taxon>Caudoviricetes</taxon>
        <taxon>Peduoviridae</taxon>
        <taxon>Maltschvirus</taxon>
        <taxon>Maltschvirus maltsch</taxon>
    </lineage>
</organism>
<dbReference type="SMART" id="SM00382">
    <property type="entry name" value="AAA"/>
    <property type="match status" value="1"/>
</dbReference>
<dbReference type="EMBL" id="LR796510">
    <property type="protein sequence ID" value="CAB4148751.1"/>
    <property type="molecule type" value="Genomic_DNA"/>
</dbReference>
<reference evidence="2" key="1">
    <citation type="submission" date="2020-04" db="EMBL/GenBank/DDBJ databases">
        <authorList>
            <person name="Chiriac C."/>
            <person name="Salcher M."/>
            <person name="Ghai R."/>
            <person name="Kavagutti S V."/>
        </authorList>
    </citation>
    <scope>NUCLEOTIDE SEQUENCE</scope>
</reference>
<gene>
    <name evidence="3" type="ORF">UFOVP1191_83</name>
    <name evidence="4" type="ORF">UFOVP1252_95</name>
    <name evidence="2" type="ORF">UFOVP529_25</name>
</gene>
<dbReference type="SUPFAM" id="SSF52540">
    <property type="entry name" value="P-loop containing nucleoside triphosphate hydrolases"/>
    <property type="match status" value="1"/>
</dbReference>
<dbReference type="GO" id="GO:0006260">
    <property type="term" value="P:DNA replication"/>
    <property type="evidence" value="ECO:0007669"/>
    <property type="project" value="TreeGrafter"/>
</dbReference>
<evidence type="ECO:0000313" key="4">
    <source>
        <dbReference type="EMBL" id="CAB4194506.1"/>
    </source>
</evidence>
<dbReference type="InterPro" id="IPR003593">
    <property type="entry name" value="AAA+_ATPase"/>
</dbReference>
<accession>A0A6J5MRV4</accession>
<protein>
    <submittedName>
        <fullName evidence="2">DnaC DNA replication protein</fullName>
    </submittedName>
</protein>
<dbReference type="PANTHER" id="PTHR30050">
    <property type="entry name" value="CHROMOSOMAL REPLICATION INITIATOR PROTEIN DNAA"/>
    <property type="match status" value="1"/>
</dbReference>
<dbReference type="Gene3D" id="3.40.50.300">
    <property type="entry name" value="P-loop containing nucleotide triphosphate hydrolases"/>
    <property type="match status" value="1"/>
</dbReference>
<dbReference type="CDD" id="cd00009">
    <property type="entry name" value="AAA"/>
    <property type="match status" value="1"/>
</dbReference>
<feature type="domain" description="AAA+ ATPase" evidence="1">
    <location>
        <begin position="56"/>
        <end position="211"/>
    </location>
</feature>
<sequence length="224" mass="24964">MSMLSPEKKLYSDKMLTLAGVPPRYLSHSFANFGASGATLKALEVAREWAALKTPKDRGFMLLGEPGVGKTHLAVAALREMAELWAEERVANVDSDVYVDLGAVVERKMRFVNAPILLDGLRESIKVSDHPAHDLYKYCLKTASVVVIDDFGKEKATDWASERLYVLIESRYQNLLSTIVTTNRTLDELDDLGYGAAVSRLQETCRVVRVDAKDYRPQLGAKNR</sequence>
<name>A0A6J5MRV4_9CAUD</name>
<evidence type="ECO:0000313" key="2">
    <source>
        <dbReference type="EMBL" id="CAB4148751.1"/>
    </source>
</evidence>
<dbReference type="EMBL" id="LR797158">
    <property type="protein sequence ID" value="CAB4190652.1"/>
    <property type="molecule type" value="Genomic_DNA"/>
</dbReference>
<dbReference type="EMBL" id="LR797211">
    <property type="protein sequence ID" value="CAB4194506.1"/>
    <property type="molecule type" value="Genomic_DNA"/>
</dbReference>
<evidence type="ECO:0000259" key="1">
    <source>
        <dbReference type="SMART" id="SM00382"/>
    </source>
</evidence>
<proteinExistence type="predicted"/>